<keyword evidence="3" id="KW-1185">Reference proteome</keyword>
<protein>
    <recommendedName>
        <fullName evidence="4">Prepilin-type N-terminal cleavage/methylation domain-containing protein</fullName>
    </recommendedName>
</protein>
<gene>
    <name evidence="2" type="ORF">DL897_07540</name>
</gene>
<dbReference type="Proteomes" id="UP000251213">
    <property type="component" value="Unassembled WGS sequence"/>
</dbReference>
<evidence type="ECO:0000313" key="3">
    <source>
        <dbReference type="Proteomes" id="UP000251213"/>
    </source>
</evidence>
<organism evidence="2 3">
    <name type="scientific">Thermoflavimicrobium daqui</name>
    <dbReference type="NCBI Taxonomy" id="2137476"/>
    <lineage>
        <taxon>Bacteria</taxon>
        <taxon>Bacillati</taxon>
        <taxon>Bacillota</taxon>
        <taxon>Bacilli</taxon>
        <taxon>Bacillales</taxon>
        <taxon>Thermoactinomycetaceae</taxon>
        <taxon>Thermoflavimicrobium</taxon>
    </lineage>
</organism>
<dbReference type="AlphaFoldDB" id="A0A364K6U9"/>
<evidence type="ECO:0008006" key="4">
    <source>
        <dbReference type="Google" id="ProtNLM"/>
    </source>
</evidence>
<keyword evidence="1" id="KW-1133">Transmembrane helix</keyword>
<evidence type="ECO:0000313" key="2">
    <source>
        <dbReference type="EMBL" id="RAL25920.1"/>
    </source>
</evidence>
<proteinExistence type="predicted"/>
<feature type="transmembrane region" description="Helical" evidence="1">
    <location>
        <begin position="6"/>
        <end position="29"/>
    </location>
</feature>
<dbReference type="InterPro" id="IPR016977">
    <property type="entry name" value="ComGF"/>
</dbReference>
<comment type="caution">
    <text evidence="2">The sequence shown here is derived from an EMBL/GenBank/DDBJ whole genome shotgun (WGS) entry which is preliminary data.</text>
</comment>
<accession>A0A364K6U9</accession>
<dbReference type="EMBL" id="QJKK01000003">
    <property type="protein sequence ID" value="RAL25920.1"/>
    <property type="molecule type" value="Genomic_DNA"/>
</dbReference>
<reference evidence="2 3" key="1">
    <citation type="submission" date="2018-06" db="EMBL/GenBank/DDBJ databases">
        <title>Thermoflavimicrobium daqus sp. nov., a thermophilic microbe isolated from Moutai-flavour Daqu.</title>
        <authorList>
            <person name="Wang X."/>
            <person name="Zhou H."/>
        </authorList>
    </citation>
    <scope>NUCLEOTIDE SEQUENCE [LARGE SCALE GENOMIC DNA]</scope>
    <source>
        <strain evidence="2 3">FBKL4.011</strain>
    </source>
</reference>
<sequence length="156" mass="18523">MKEQGFTYIELIISLSIGLLLIPAFYFCAQLLEKEVKQMMGQARLSMEYQQFLHDFQDEVKQGTNFRTVQGALLFDLPTGDTVRYELKKRQIIRSIKKEDEVRFQGRTILLSHVYFVLFKPERSGVSLEIGLQNWYADFEMKIFIYGRDREIYEKK</sequence>
<reference evidence="2 3" key="2">
    <citation type="submission" date="2018-06" db="EMBL/GenBank/DDBJ databases">
        <authorList>
            <person name="Zhirakovskaya E."/>
        </authorList>
    </citation>
    <scope>NUCLEOTIDE SEQUENCE [LARGE SCALE GENOMIC DNA]</scope>
    <source>
        <strain evidence="2 3">FBKL4.011</strain>
    </source>
</reference>
<keyword evidence="1" id="KW-0472">Membrane</keyword>
<evidence type="ECO:0000256" key="1">
    <source>
        <dbReference type="SAM" id="Phobius"/>
    </source>
</evidence>
<name>A0A364K6U9_9BACL</name>
<keyword evidence="1" id="KW-0812">Transmembrane</keyword>
<dbReference type="Pfam" id="PF15980">
    <property type="entry name" value="ComGF"/>
    <property type="match status" value="1"/>
</dbReference>